<comment type="caution">
    <text evidence="13">The sequence shown here is derived from an EMBL/GenBank/DDBJ whole genome shotgun (WGS) entry which is preliminary data.</text>
</comment>
<name>A0A8H7DN58_9AGAR</name>
<evidence type="ECO:0000256" key="10">
    <source>
        <dbReference type="SAM" id="SignalP"/>
    </source>
</evidence>
<proteinExistence type="inferred from homology"/>
<evidence type="ECO:0000313" key="14">
    <source>
        <dbReference type="Proteomes" id="UP000623467"/>
    </source>
</evidence>
<accession>A0A8H7DN58</accession>
<dbReference type="PROSITE" id="PS01095">
    <property type="entry name" value="GH18_1"/>
    <property type="match status" value="1"/>
</dbReference>
<dbReference type="InterPro" id="IPR017853">
    <property type="entry name" value="GH"/>
</dbReference>
<evidence type="ECO:0000256" key="4">
    <source>
        <dbReference type="ARBA" id="ARBA00023024"/>
    </source>
</evidence>
<dbReference type="InterPro" id="IPR036779">
    <property type="entry name" value="LysM_dom_sf"/>
</dbReference>
<evidence type="ECO:0000256" key="5">
    <source>
        <dbReference type="ARBA" id="ARBA00023277"/>
    </source>
</evidence>
<evidence type="ECO:0000256" key="3">
    <source>
        <dbReference type="ARBA" id="ARBA00022801"/>
    </source>
</evidence>
<reference evidence="13" key="1">
    <citation type="submission" date="2020-05" db="EMBL/GenBank/DDBJ databases">
        <title>Mycena genomes resolve the evolution of fungal bioluminescence.</title>
        <authorList>
            <person name="Tsai I.J."/>
        </authorList>
    </citation>
    <scope>NUCLEOTIDE SEQUENCE</scope>
    <source>
        <strain evidence="13">160909Yilan</strain>
    </source>
</reference>
<dbReference type="PROSITE" id="PS51910">
    <property type="entry name" value="GH18_2"/>
    <property type="match status" value="1"/>
</dbReference>
<dbReference type="SUPFAM" id="SSF51445">
    <property type="entry name" value="(Trans)glycosidases"/>
    <property type="match status" value="1"/>
</dbReference>
<keyword evidence="5" id="KW-0119">Carbohydrate metabolism</keyword>
<dbReference type="InterPro" id="IPR001223">
    <property type="entry name" value="Glyco_hydro18_cat"/>
</dbReference>
<dbReference type="EMBL" id="JACAZH010000001">
    <property type="protein sequence ID" value="KAF7378508.1"/>
    <property type="molecule type" value="Genomic_DNA"/>
</dbReference>
<dbReference type="OrthoDB" id="6020543at2759"/>
<dbReference type="InterPro" id="IPR018392">
    <property type="entry name" value="LysM"/>
</dbReference>
<dbReference type="InterPro" id="IPR050542">
    <property type="entry name" value="Glycosyl_Hydrlase18_Chitinase"/>
</dbReference>
<evidence type="ECO:0000256" key="7">
    <source>
        <dbReference type="ARBA" id="ARBA00023326"/>
    </source>
</evidence>
<keyword evidence="7" id="KW-0624">Polysaccharide degradation</keyword>
<dbReference type="Proteomes" id="UP000623467">
    <property type="component" value="Unassembled WGS sequence"/>
</dbReference>
<dbReference type="CDD" id="cd00118">
    <property type="entry name" value="LysM"/>
    <property type="match status" value="3"/>
</dbReference>
<gene>
    <name evidence="13" type="ORF">MSAN_00278400</name>
</gene>
<dbReference type="Gene3D" id="3.20.20.80">
    <property type="entry name" value="Glycosidases"/>
    <property type="match status" value="1"/>
</dbReference>
<dbReference type="GO" id="GO:0000272">
    <property type="term" value="P:polysaccharide catabolic process"/>
    <property type="evidence" value="ECO:0007669"/>
    <property type="project" value="UniProtKB-KW"/>
</dbReference>
<dbReference type="PANTHER" id="PTHR45708:SF49">
    <property type="entry name" value="ENDOCHITINASE"/>
    <property type="match status" value="1"/>
</dbReference>
<evidence type="ECO:0000256" key="8">
    <source>
        <dbReference type="RuleBase" id="RU000489"/>
    </source>
</evidence>
<feature type="signal peptide" evidence="10">
    <location>
        <begin position="1"/>
        <end position="21"/>
    </location>
</feature>
<dbReference type="SMART" id="SM00257">
    <property type="entry name" value="LysM"/>
    <property type="match status" value="3"/>
</dbReference>
<dbReference type="PROSITE" id="PS51782">
    <property type="entry name" value="LYSM"/>
    <property type="match status" value="3"/>
</dbReference>
<evidence type="ECO:0000259" key="12">
    <source>
        <dbReference type="PROSITE" id="PS51910"/>
    </source>
</evidence>
<evidence type="ECO:0000256" key="1">
    <source>
        <dbReference type="ARBA" id="ARBA00000822"/>
    </source>
</evidence>
<comment type="similarity">
    <text evidence="9">Belongs to the glycosyl hydrolase 18 family.</text>
</comment>
<sequence length="510" mass="52102">MFKFSSNIFSAFVLSAVAASAYDPTRNDNAKTRTATKTPGDTANWQQTISNYCQDTCIDVIPIAFVDSFSGGVPDLNLGNASLFPHGVFRELNLFHQTCDDNGVTGNCASLAAGIQACQAMGKIVTLSLGGGSTTASFATNTDATNFATTIWNSFLGGSGAHRPFGSAVLDGVDLDIEQGTSTGYAAFATQIRSLWSGASKPYYLSAAPQCPFPDAWVGSALDTVWFDSIYIQFYNGLKSYPSSSWNYGTDWLPHLFANPNVKLYIGAPASPTAANAGEYVSASTLGSIVSASRTLNPSRFGGVMLWDASQAYANGRFDVQVKNLLTGNGCSAAGGGGTGDGCAQTYTVKSGDTCSAIESATGVTDAQLHALNPAINSGCTNLSVGQTLCLKAGTGGGSSSGCTQTYTVKSGDTCSAIEAATGVTDAQLHALNPAINSGCTNLSVGQTLCLSGSGGGGGGCTQTYTVKSGDTCSAIEAATGVSDSQLHALNPSINSGCTNLSIGESLCLN</sequence>
<organism evidence="13 14">
    <name type="scientific">Mycena sanguinolenta</name>
    <dbReference type="NCBI Taxonomy" id="230812"/>
    <lineage>
        <taxon>Eukaryota</taxon>
        <taxon>Fungi</taxon>
        <taxon>Dikarya</taxon>
        <taxon>Basidiomycota</taxon>
        <taxon>Agaricomycotina</taxon>
        <taxon>Agaricomycetes</taxon>
        <taxon>Agaricomycetidae</taxon>
        <taxon>Agaricales</taxon>
        <taxon>Marasmiineae</taxon>
        <taxon>Mycenaceae</taxon>
        <taxon>Mycena</taxon>
    </lineage>
</organism>
<keyword evidence="4" id="KW-0146">Chitin degradation</keyword>
<dbReference type="GO" id="GO:0005576">
    <property type="term" value="C:extracellular region"/>
    <property type="evidence" value="ECO:0007669"/>
    <property type="project" value="TreeGrafter"/>
</dbReference>
<feature type="domain" description="LysM" evidence="11">
    <location>
        <begin position="405"/>
        <end position="451"/>
    </location>
</feature>
<evidence type="ECO:0000256" key="9">
    <source>
        <dbReference type="RuleBase" id="RU004453"/>
    </source>
</evidence>
<dbReference type="GO" id="GO:0008843">
    <property type="term" value="F:endochitinase activity"/>
    <property type="evidence" value="ECO:0007669"/>
    <property type="project" value="UniProtKB-EC"/>
</dbReference>
<keyword evidence="3 8" id="KW-0378">Hydrolase</keyword>
<evidence type="ECO:0000256" key="6">
    <source>
        <dbReference type="ARBA" id="ARBA00023295"/>
    </source>
</evidence>
<keyword evidence="6 8" id="KW-0326">Glycosidase</keyword>
<feature type="domain" description="GH18" evidence="12">
    <location>
        <begin position="60"/>
        <end position="329"/>
    </location>
</feature>
<comment type="catalytic activity">
    <reaction evidence="1">
        <text>Random endo-hydrolysis of N-acetyl-beta-D-glucosaminide (1-&gt;4)-beta-linkages in chitin and chitodextrins.</text>
        <dbReference type="EC" id="3.2.1.14"/>
    </reaction>
</comment>
<dbReference type="InterPro" id="IPR001579">
    <property type="entry name" value="Glyco_hydro_18_chit_AS"/>
</dbReference>
<dbReference type="Gene3D" id="3.10.350.10">
    <property type="entry name" value="LysM domain"/>
    <property type="match status" value="3"/>
</dbReference>
<dbReference type="AlphaFoldDB" id="A0A8H7DN58"/>
<dbReference type="Pfam" id="PF01476">
    <property type="entry name" value="LysM"/>
    <property type="match status" value="3"/>
</dbReference>
<evidence type="ECO:0000256" key="2">
    <source>
        <dbReference type="ARBA" id="ARBA00012729"/>
    </source>
</evidence>
<keyword evidence="14" id="KW-1185">Reference proteome</keyword>
<dbReference type="SUPFAM" id="SSF54106">
    <property type="entry name" value="LysM domain"/>
    <property type="match status" value="3"/>
</dbReference>
<dbReference type="GO" id="GO:0006032">
    <property type="term" value="P:chitin catabolic process"/>
    <property type="evidence" value="ECO:0007669"/>
    <property type="project" value="UniProtKB-KW"/>
</dbReference>
<feature type="domain" description="LysM" evidence="11">
    <location>
        <begin position="463"/>
        <end position="509"/>
    </location>
</feature>
<dbReference type="Pfam" id="PF00704">
    <property type="entry name" value="Glyco_hydro_18"/>
    <property type="match status" value="1"/>
</dbReference>
<evidence type="ECO:0000259" key="11">
    <source>
        <dbReference type="PROSITE" id="PS51782"/>
    </source>
</evidence>
<keyword evidence="10" id="KW-0732">Signal</keyword>
<evidence type="ECO:0000313" key="13">
    <source>
        <dbReference type="EMBL" id="KAF7378508.1"/>
    </source>
</evidence>
<dbReference type="EC" id="3.2.1.14" evidence="2"/>
<dbReference type="PANTHER" id="PTHR45708">
    <property type="entry name" value="ENDOCHITINASE"/>
    <property type="match status" value="1"/>
</dbReference>
<feature type="chain" id="PRO_5034588379" description="chitinase" evidence="10">
    <location>
        <begin position="22"/>
        <end position="510"/>
    </location>
</feature>
<protein>
    <recommendedName>
        <fullName evidence="2">chitinase</fullName>
        <ecNumber evidence="2">3.2.1.14</ecNumber>
    </recommendedName>
</protein>
<feature type="domain" description="LysM" evidence="11">
    <location>
        <begin position="345"/>
        <end position="391"/>
    </location>
</feature>